<dbReference type="PANTHER" id="PTHR12599">
    <property type="entry name" value="PTERIN-4-ALPHA-CARBINOLAMINE DEHYDRATASE"/>
    <property type="match status" value="1"/>
</dbReference>
<comment type="similarity">
    <text evidence="2">Belongs to the pterin-4-alpha-carbinolamine dehydratase family.</text>
</comment>
<evidence type="ECO:0000256" key="3">
    <source>
        <dbReference type="ARBA" id="ARBA00013252"/>
    </source>
</evidence>
<name>A0A4Y9SEC1_9BURK</name>
<comment type="caution">
    <text evidence="5">The sequence shown here is derived from an EMBL/GenBank/DDBJ whole genome shotgun (WGS) entry which is preliminary data.</text>
</comment>
<dbReference type="OrthoDB" id="9794987at2"/>
<evidence type="ECO:0000313" key="6">
    <source>
        <dbReference type="Proteomes" id="UP000298438"/>
    </source>
</evidence>
<sequence>MNLLEQKCAHSAEALPEADITALLPQVAGFAVHGGVLCRDFAFADYDETLAFVNALAWMVRQEDHHPELTVTYKNCIVKWQTHSAGNALTLNDFICAAKANALYAQRCGA</sequence>
<organism evidence="5 6">
    <name type="scientific">Zemynaea arenosa</name>
    <dbReference type="NCBI Taxonomy" id="2561931"/>
    <lineage>
        <taxon>Bacteria</taxon>
        <taxon>Pseudomonadati</taxon>
        <taxon>Pseudomonadota</taxon>
        <taxon>Betaproteobacteria</taxon>
        <taxon>Burkholderiales</taxon>
        <taxon>Oxalobacteraceae</taxon>
        <taxon>Telluria group</taxon>
        <taxon>Zemynaea</taxon>
    </lineage>
</organism>
<dbReference type="RefSeq" id="WP_135206879.1">
    <property type="nucleotide sequence ID" value="NZ_SPVF01000121.1"/>
</dbReference>
<dbReference type="EMBL" id="SPVF01000121">
    <property type="protein sequence ID" value="TFW21356.1"/>
    <property type="molecule type" value="Genomic_DNA"/>
</dbReference>
<evidence type="ECO:0000256" key="1">
    <source>
        <dbReference type="ARBA" id="ARBA00001554"/>
    </source>
</evidence>
<evidence type="ECO:0000256" key="4">
    <source>
        <dbReference type="ARBA" id="ARBA00023239"/>
    </source>
</evidence>
<proteinExistence type="inferred from homology"/>
<dbReference type="GO" id="GO:0006729">
    <property type="term" value="P:tetrahydrobiopterin biosynthetic process"/>
    <property type="evidence" value="ECO:0007669"/>
    <property type="project" value="InterPro"/>
</dbReference>
<dbReference type="InterPro" id="IPR001533">
    <property type="entry name" value="Pterin_deHydtase"/>
</dbReference>
<dbReference type="Gene3D" id="3.30.1360.20">
    <property type="entry name" value="Transcriptional coactivator/pterin dehydratase"/>
    <property type="match status" value="1"/>
</dbReference>
<accession>A0A4Y9SEC1</accession>
<dbReference type="PANTHER" id="PTHR12599:SF0">
    <property type="entry name" value="PTERIN-4-ALPHA-CARBINOLAMINE DEHYDRATASE"/>
    <property type="match status" value="1"/>
</dbReference>
<evidence type="ECO:0000256" key="2">
    <source>
        <dbReference type="ARBA" id="ARBA00006472"/>
    </source>
</evidence>
<dbReference type="SUPFAM" id="SSF55248">
    <property type="entry name" value="PCD-like"/>
    <property type="match status" value="1"/>
</dbReference>
<comment type="catalytic activity">
    <reaction evidence="1">
        <text>(4aS,6R)-4a-hydroxy-L-erythro-5,6,7,8-tetrahydrobiopterin = (6R)-L-erythro-6,7-dihydrobiopterin + H2O</text>
        <dbReference type="Rhea" id="RHEA:11920"/>
        <dbReference type="ChEBI" id="CHEBI:15377"/>
        <dbReference type="ChEBI" id="CHEBI:15642"/>
        <dbReference type="ChEBI" id="CHEBI:43120"/>
        <dbReference type="EC" id="4.2.1.96"/>
    </reaction>
</comment>
<dbReference type="GO" id="GO:0008124">
    <property type="term" value="F:4-alpha-hydroxytetrahydrobiopterin dehydratase activity"/>
    <property type="evidence" value="ECO:0007669"/>
    <property type="project" value="UniProtKB-EC"/>
</dbReference>
<dbReference type="InterPro" id="IPR036428">
    <property type="entry name" value="PCD_sf"/>
</dbReference>
<keyword evidence="6" id="KW-1185">Reference proteome</keyword>
<protein>
    <recommendedName>
        <fullName evidence="3">4a-hydroxytetrahydrobiopterin dehydratase</fullName>
        <ecNumber evidence="3">4.2.1.96</ecNumber>
    </recommendedName>
</protein>
<dbReference type="AlphaFoldDB" id="A0A4Y9SEC1"/>
<gene>
    <name evidence="5" type="ORF">E4L96_08990</name>
</gene>
<reference evidence="5 6" key="1">
    <citation type="submission" date="2019-03" db="EMBL/GenBank/DDBJ databases">
        <title>Draft Genome Sequence of Massilia arenosa sp. nov., a Novel Massilia Species Isolated from a Sandy-loam Maize Soil.</title>
        <authorList>
            <person name="Raths R."/>
            <person name="Peta V."/>
            <person name="Bucking H."/>
        </authorList>
    </citation>
    <scope>NUCLEOTIDE SEQUENCE [LARGE SCALE GENOMIC DNA]</scope>
    <source>
        <strain evidence="5 6">MC02</strain>
    </source>
</reference>
<dbReference type="Pfam" id="PF01329">
    <property type="entry name" value="Pterin_4a"/>
    <property type="match status" value="1"/>
</dbReference>
<evidence type="ECO:0000313" key="5">
    <source>
        <dbReference type="EMBL" id="TFW21356.1"/>
    </source>
</evidence>
<keyword evidence="4" id="KW-0456">Lyase</keyword>
<dbReference type="Proteomes" id="UP000298438">
    <property type="component" value="Unassembled WGS sequence"/>
</dbReference>
<dbReference type="EC" id="4.2.1.96" evidence="3"/>